<organism evidence="9 10">
    <name type="scientific">Cyclotella cryptica</name>
    <dbReference type="NCBI Taxonomy" id="29204"/>
    <lineage>
        <taxon>Eukaryota</taxon>
        <taxon>Sar</taxon>
        <taxon>Stramenopiles</taxon>
        <taxon>Ochrophyta</taxon>
        <taxon>Bacillariophyta</taxon>
        <taxon>Coscinodiscophyceae</taxon>
        <taxon>Thalassiosirophycidae</taxon>
        <taxon>Stephanodiscales</taxon>
        <taxon>Stephanodiscaceae</taxon>
        <taxon>Cyclotella</taxon>
    </lineage>
</organism>
<comment type="caution">
    <text evidence="9">The sequence shown here is derived from an EMBL/GenBank/DDBJ whole genome shotgun (WGS) entry which is preliminary data.</text>
</comment>
<dbReference type="PANTHER" id="PTHR12137">
    <property type="entry name" value="CARBOHYDRATE SULFOTRANSFERASE"/>
    <property type="match status" value="1"/>
</dbReference>
<evidence type="ECO:0000256" key="6">
    <source>
        <dbReference type="ARBA" id="ARBA00023034"/>
    </source>
</evidence>
<keyword evidence="3" id="KW-0808">Transferase</keyword>
<keyword evidence="5" id="KW-1133">Transmembrane helix</keyword>
<evidence type="ECO:0000256" key="7">
    <source>
        <dbReference type="ARBA" id="ARBA00023136"/>
    </source>
</evidence>
<dbReference type="EMBL" id="JABMIG020000014">
    <property type="protein sequence ID" value="KAL3803350.1"/>
    <property type="molecule type" value="Genomic_DNA"/>
</dbReference>
<sequence length="546" mass="62593">MNVAGTLKTTLSALAVLVIVHAFVVFKLHGASSFRRHEFLDHRHQDGYSATKTSSQRFVPVVVQSEHLSSSPVYLPEALRYPVYTNASQASQINPKGSCCEMASLKGKVPTPKIIQCDGICHTERACKDPLYPFKSQEEATFFREKKWNATNLPQLRIKCKEMNRLLHPPFRWCQQWMVADSANHTENYVDTLKGEIIDQSKLERHNHKNIDPLQANLPPPGCSRTSEGGGSGPFQHLTLFPSAKLAFCGIPKISITQWLQFLRFTFGAKDYQSFPHAKPDIKLMRFDRLEEESQVKILNDPEWKFAVFLRNPAERLLSAYLDKVNGKISRDRDHFKFLYNMTHTPTFEQFVKAIAKNRTDFELGSRTREKLGGVDWLTDPHWRPQSFSCGISEFLPRFSFVGSLDRIEEQARVLLQEVGLWDTYGKYYHKAMKVDGTTGGICSLPPPVLRVDDELFGFLQLPRETNDTEEGGYYRHSHHSTGSQSKLDEYYTPELRSIVEEELYRMDVKLWKMIENEEDLISGSELALKISGQCKARAFEFTTHE</sequence>
<proteinExistence type="inferred from homology"/>
<accession>A0ABD3QSG0</accession>
<keyword evidence="4" id="KW-0812">Transmembrane</keyword>
<dbReference type="Proteomes" id="UP001516023">
    <property type="component" value="Unassembled WGS sequence"/>
</dbReference>
<comment type="subcellular location">
    <subcellularLocation>
        <location evidence="1">Golgi apparatus membrane</location>
        <topology evidence="1">Single-pass type II membrane protein</topology>
    </subcellularLocation>
</comment>
<keyword evidence="6" id="KW-0333">Golgi apparatus</keyword>
<keyword evidence="8" id="KW-0325">Glycoprotein</keyword>
<dbReference type="PANTHER" id="PTHR12137:SF54">
    <property type="entry name" value="CARBOHYDRATE SULFOTRANSFERASE"/>
    <property type="match status" value="1"/>
</dbReference>
<comment type="similarity">
    <text evidence="2">Belongs to the sulfotransferase 2 family.</text>
</comment>
<dbReference type="GO" id="GO:0008146">
    <property type="term" value="F:sulfotransferase activity"/>
    <property type="evidence" value="ECO:0007669"/>
    <property type="project" value="UniProtKB-ARBA"/>
</dbReference>
<evidence type="ECO:0000313" key="10">
    <source>
        <dbReference type="Proteomes" id="UP001516023"/>
    </source>
</evidence>
<dbReference type="AlphaFoldDB" id="A0ABD3QSG0"/>
<evidence type="ECO:0000256" key="4">
    <source>
        <dbReference type="ARBA" id="ARBA00022692"/>
    </source>
</evidence>
<name>A0ABD3QSG0_9STRA</name>
<evidence type="ECO:0000256" key="8">
    <source>
        <dbReference type="ARBA" id="ARBA00023180"/>
    </source>
</evidence>
<evidence type="ECO:0000256" key="1">
    <source>
        <dbReference type="ARBA" id="ARBA00004323"/>
    </source>
</evidence>
<keyword evidence="7" id="KW-0472">Membrane</keyword>
<evidence type="ECO:0000256" key="3">
    <source>
        <dbReference type="ARBA" id="ARBA00022679"/>
    </source>
</evidence>
<dbReference type="InterPro" id="IPR005331">
    <property type="entry name" value="Sulfotransferase"/>
</dbReference>
<protein>
    <recommendedName>
        <fullName evidence="11">Carbohydrate sulfotransferase</fullName>
    </recommendedName>
</protein>
<gene>
    <name evidence="9" type="ORF">HJC23_009314</name>
</gene>
<reference evidence="9 10" key="1">
    <citation type="journal article" date="2020" name="G3 (Bethesda)">
        <title>Improved Reference Genome for Cyclotella cryptica CCMP332, a Model for Cell Wall Morphogenesis, Salinity Adaptation, and Lipid Production in Diatoms (Bacillariophyta).</title>
        <authorList>
            <person name="Roberts W.R."/>
            <person name="Downey K.M."/>
            <person name="Ruck E.C."/>
            <person name="Traller J.C."/>
            <person name="Alverson A.J."/>
        </authorList>
    </citation>
    <scope>NUCLEOTIDE SEQUENCE [LARGE SCALE GENOMIC DNA]</scope>
    <source>
        <strain evidence="9 10">CCMP332</strain>
    </source>
</reference>
<dbReference type="InterPro" id="IPR018011">
    <property type="entry name" value="Carb_sulfotrans_8-10"/>
</dbReference>
<evidence type="ECO:0000313" key="9">
    <source>
        <dbReference type="EMBL" id="KAL3803350.1"/>
    </source>
</evidence>
<keyword evidence="10" id="KW-1185">Reference proteome</keyword>
<evidence type="ECO:0000256" key="5">
    <source>
        <dbReference type="ARBA" id="ARBA00022989"/>
    </source>
</evidence>
<evidence type="ECO:0008006" key="11">
    <source>
        <dbReference type="Google" id="ProtNLM"/>
    </source>
</evidence>
<dbReference type="GO" id="GO:0000139">
    <property type="term" value="C:Golgi membrane"/>
    <property type="evidence" value="ECO:0007669"/>
    <property type="project" value="UniProtKB-SubCell"/>
</dbReference>
<evidence type="ECO:0000256" key="2">
    <source>
        <dbReference type="ARBA" id="ARBA00006339"/>
    </source>
</evidence>
<dbReference type="Pfam" id="PF03567">
    <property type="entry name" value="Sulfotransfer_2"/>
    <property type="match status" value="1"/>
</dbReference>